<evidence type="ECO:0000256" key="1">
    <source>
        <dbReference type="PROSITE-ProRule" id="PRU00108"/>
    </source>
</evidence>
<comment type="subcellular location">
    <subcellularLocation>
        <location evidence="1 2">Nucleus</location>
    </subcellularLocation>
</comment>
<name>A0A9N9BRF5_9GLOM</name>
<dbReference type="SMART" id="SM00389">
    <property type="entry name" value="HOX"/>
    <property type="match status" value="1"/>
</dbReference>
<gene>
    <name evidence="4" type="ORF">AGERDE_LOCUS7719</name>
</gene>
<dbReference type="InterPro" id="IPR001356">
    <property type="entry name" value="HD"/>
</dbReference>
<reference evidence="4" key="1">
    <citation type="submission" date="2021-06" db="EMBL/GenBank/DDBJ databases">
        <authorList>
            <person name="Kallberg Y."/>
            <person name="Tangrot J."/>
            <person name="Rosling A."/>
        </authorList>
    </citation>
    <scope>NUCLEOTIDE SEQUENCE</scope>
    <source>
        <strain evidence="4">MT106</strain>
    </source>
</reference>
<keyword evidence="1 2" id="KW-0371">Homeobox</keyword>
<organism evidence="4 5">
    <name type="scientific">Ambispora gerdemannii</name>
    <dbReference type="NCBI Taxonomy" id="144530"/>
    <lineage>
        <taxon>Eukaryota</taxon>
        <taxon>Fungi</taxon>
        <taxon>Fungi incertae sedis</taxon>
        <taxon>Mucoromycota</taxon>
        <taxon>Glomeromycotina</taxon>
        <taxon>Glomeromycetes</taxon>
        <taxon>Archaeosporales</taxon>
        <taxon>Ambisporaceae</taxon>
        <taxon>Ambispora</taxon>
    </lineage>
</organism>
<dbReference type="EMBL" id="CAJVPL010001470">
    <property type="protein sequence ID" value="CAG8572699.1"/>
    <property type="molecule type" value="Genomic_DNA"/>
</dbReference>
<dbReference type="PROSITE" id="PS50071">
    <property type="entry name" value="HOMEOBOX_2"/>
    <property type="match status" value="1"/>
</dbReference>
<dbReference type="SUPFAM" id="SSF46689">
    <property type="entry name" value="Homeodomain-like"/>
    <property type="match status" value="1"/>
</dbReference>
<dbReference type="GO" id="GO:0003677">
    <property type="term" value="F:DNA binding"/>
    <property type="evidence" value="ECO:0007669"/>
    <property type="project" value="UniProtKB-UniRule"/>
</dbReference>
<sequence length="621" mass="71704">MELEQRANILKKISFHLLNLSSSFEVSPNANQIDLPFRQNLFVRYGYNSKLFTNQSHFIDLFREHLSKKEFSTEVDSIPVLEECQNQENAYLRSALKSQYVEAVNKARNLVTIQCHKHKITVLQHYFLIPSGDKHHIQRILVQIDKSFESLLSENIIGYQNAIRFQFTELLLVQRPVKSPLTATGRFTFETTQILEEYFVEKSARLNKDQKCELSTQTGLTVKQIETWFNNRRSRSPKDPNCDEDTMIFLNKKIDWEEKFSNIEKGIMDSDWKYLDDNTSITHTDTSIKYIIASQVTTSNETRKNITAPYSKSLSPRTKIRLTSNSVNNQNLKVSNYNVSIHKNTMINDATQQMNNEPPIDFAITNNNSVIDTSSIKSSNLKVLHRPNKNAVRAHAQPYGKSPKYANRRLTEETQTNERMEDVTWTPPILSNIIEYSFSNNHNVNENPSTSFTEFLLDNGPLLQDIPFLLDQFSNPCYSNNDDELIYTNLIIDPTSNINIKQTNTFDATQIPCPLPYPKISELSNSSLPLIINQENIYQKTIPEHNLQTQTQDNFQSAELQNLELNNANPNMNSQFYCQQTQLLTIPNVIHDGFINTPLENYIIYQDNITPSLHFYPTSNQ</sequence>
<evidence type="ECO:0000256" key="2">
    <source>
        <dbReference type="RuleBase" id="RU000682"/>
    </source>
</evidence>
<keyword evidence="1 2" id="KW-0238">DNA-binding</keyword>
<keyword evidence="1 2" id="KW-0539">Nucleus</keyword>
<dbReference type="AlphaFoldDB" id="A0A9N9BRF5"/>
<evidence type="ECO:0000313" key="5">
    <source>
        <dbReference type="Proteomes" id="UP000789831"/>
    </source>
</evidence>
<dbReference type="OrthoDB" id="6159439at2759"/>
<proteinExistence type="predicted"/>
<accession>A0A9N9BRF5</accession>
<dbReference type="Gene3D" id="1.10.10.60">
    <property type="entry name" value="Homeodomain-like"/>
    <property type="match status" value="1"/>
</dbReference>
<comment type="caution">
    <text evidence="4">The sequence shown here is derived from an EMBL/GenBank/DDBJ whole genome shotgun (WGS) entry which is preliminary data.</text>
</comment>
<evidence type="ECO:0000313" key="4">
    <source>
        <dbReference type="EMBL" id="CAG8572699.1"/>
    </source>
</evidence>
<dbReference type="Proteomes" id="UP000789831">
    <property type="component" value="Unassembled WGS sequence"/>
</dbReference>
<protein>
    <submittedName>
        <fullName evidence="4">7125_t:CDS:1</fullName>
    </submittedName>
</protein>
<dbReference type="GO" id="GO:0005634">
    <property type="term" value="C:nucleus"/>
    <property type="evidence" value="ECO:0007669"/>
    <property type="project" value="UniProtKB-SubCell"/>
</dbReference>
<dbReference type="Pfam" id="PF00046">
    <property type="entry name" value="Homeodomain"/>
    <property type="match status" value="1"/>
</dbReference>
<keyword evidence="5" id="KW-1185">Reference proteome</keyword>
<feature type="DNA-binding region" description="Homeobox" evidence="1">
    <location>
        <begin position="188"/>
        <end position="240"/>
    </location>
</feature>
<feature type="domain" description="Homeobox" evidence="3">
    <location>
        <begin position="186"/>
        <end position="239"/>
    </location>
</feature>
<dbReference type="InterPro" id="IPR009057">
    <property type="entry name" value="Homeodomain-like_sf"/>
</dbReference>
<evidence type="ECO:0000259" key="3">
    <source>
        <dbReference type="PROSITE" id="PS50071"/>
    </source>
</evidence>
<dbReference type="CDD" id="cd00086">
    <property type="entry name" value="homeodomain"/>
    <property type="match status" value="1"/>
</dbReference>